<accession>A0A6V7F8S3</accession>
<dbReference type="Gene3D" id="3.40.50.300">
    <property type="entry name" value="P-loop containing nucleotide triphosphate hydrolases"/>
    <property type="match status" value="2"/>
</dbReference>
<dbReference type="GO" id="GO:0006302">
    <property type="term" value="P:double-strand break repair"/>
    <property type="evidence" value="ECO:0007669"/>
    <property type="project" value="InterPro"/>
</dbReference>
<dbReference type="CDD" id="cd00267">
    <property type="entry name" value="ABC_ATPase"/>
    <property type="match status" value="1"/>
</dbReference>
<evidence type="ECO:0000313" key="3">
    <source>
        <dbReference type="EMBL" id="CAD0360003.1"/>
    </source>
</evidence>
<dbReference type="SUPFAM" id="SSF52540">
    <property type="entry name" value="P-loop containing nucleoside triphosphate hydrolases"/>
    <property type="match status" value="1"/>
</dbReference>
<feature type="domain" description="ATPase AAA-type core" evidence="1">
    <location>
        <begin position="258"/>
        <end position="364"/>
    </location>
</feature>
<dbReference type="RefSeq" id="WP_180313521.1">
    <property type="nucleotide sequence ID" value="NZ_JAJTZO010000098.1"/>
</dbReference>
<dbReference type="AlphaFoldDB" id="A0A6V7F8S3"/>
<dbReference type="Pfam" id="PF13476">
    <property type="entry name" value="AAA_23"/>
    <property type="match status" value="1"/>
</dbReference>
<evidence type="ECO:0000313" key="6">
    <source>
        <dbReference type="Proteomes" id="UP001187425"/>
    </source>
</evidence>
<evidence type="ECO:0000259" key="1">
    <source>
        <dbReference type="Pfam" id="PF13304"/>
    </source>
</evidence>
<name>A0A6V7F8S3_9XANT</name>
<sequence length="588" mass="65127">MKLIAFKVEQFRSIATTGWLPFSTDGVTALVGQNESGKSAILDALHAAFGSEGTVSSDDFRRSGGLSAAALRLLLTEEELAEVCAELPGEYADAVAKKLIGRREDIVFISRFVRGTADDFKRAFRLEPDLQKLIEAAIIASMPAITGDDAKVEEKPFVSAIVATFRKTLWQKLPLFVLFREENSYLPNTVDIDESSKEWLEGSEHAGADNFLVSAGITLKELLVEDDRERASVLSAGVRLVNSRLADYWRQVLGQRGKIKIEVEFARHPPSHARAGAAYLRFWISEGEGEKLHPSQRSKGTRWYVAFFLHLTASQKDGDAIVLLLDEPGAYLHATAQEDVLRLIENLGGSIPVLYSTHSPYLIDHKRIDRILAVERDVDDEDSNTIVRTGLALAASSQLTLAPVLAVMGTDLSTQQLIQRKGNILLEENSAYFYFSALVILTGKGQGLSLVACNGADNVKVVADLLTAWRLDFKAALDEDDKGKRVARQMRDKWQLNADDFKKRILLFKGCAGIEDAFSAKEFAEVVASGHKLGTGVTNSKRVEAAKLSKPLLAHRFFVEVSEGRVTREQLDNETLERFSGWLEWMER</sequence>
<dbReference type="PANTHER" id="PTHR43581:SF2">
    <property type="entry name" value="EXCINUCLEASE ATPASE SUBUNIT"/>
    <property type="match status" value="1"/>
</dbReference>
<dbReference type="GO" id="GO:0016887">
    <property type="term" value="F:ATP hydrolysis activity"/>
    <property type="evidence" value="ECO:0007669"/>
    <property type="project" value="InterPro"/>
</dbReference>
<reference evidence="3 5" key="1">
    <citation type="submission" date="2020-07" db="EMBL/GenBank/DDBJ databases">
        <authorList>
            <person name="Pothier F. J."/>
        </authorList>
    </citation>
    <scope>NUCLEOTIDE SEQUENCE [LARGE SCALE GENOMIC DNA]</scope>
    <source>
        <strain evidence="3 5">CFBP 498</strain>
    </source>
</reference>
<dbReference type="InterPro" id="IPR003959">
    <property type="entry name" value="ATPase_AAA_core"/>
</dbReference>
<dbReference type="EMBL" id="LR828257">
    <property type="protein sequence ID" value="CAD0360008.1"/>
    <property type="molecule type" value="Genomic_DNA"/>
</dbReference>
<dbReference type="Proteomes" id="UP001187425">
    <property type="component" value="Unassembled WGS sequence"/>
</dbReference>
<dbReference type="InterPro" id="IPR027417">
    <property type="entry name" value="P-loop_NTPase"/>
</dbReference>
<proteinExistence type="predicted"/>
<dbReference type="PANTHER" id="PTHR43581">
    <property type="entry name" value="ATP/GTP PHOSPHATASE"/>
    <property type="match status" value="1"/>
</dbReference>
<organism evidence="3 5">
    <name type="scientific">Xanthomonas hortorum pv. vitians</name>
    <dbReference type="NCBI Taxonomy" id="83224"/>
    <lineage>
        <taxon>Bacteria</taxon>
        <taxon>Pseudomonadati</taxon>
        <taxon>Pseudomonadota</taxon>
        <taxon>Gammaproteobacteria</taxon>
        <taxon>Lysobacterales</taxon>
        <taxon>Lysobacteraceae</taxon>
        <taxon>Xanthomonas</taxon>
    </lineage>
</organism>
<protein>
    <submittedName>
        <fullName evidence="4">AAA family ATPase</fullName>
    </submittedName>
</protein>
<dbReference type="Pfam" id="PF13304">
    <property type="entry name" value="AAA_21"/>
    <property type="match status" value="1"/>
</dbReference>
<evidence type="ECO:0000313" key="5">
    <source>
        <dbReference type="Proteomes" id="UP000515406"/>
    </source>
</evidence>
<dbReference type="EMBL" id="JAWMQI010000016">
    <property type="protein sequence ID" value="MDV7248041.1"/>
    <property type="molecule type" value="Genomic_DNA"/>
</dbReference>
<dbReference type="Proteomes" id="UP000515406">
    <property type="component" value="Chromosome"/>
</dbReference>
<gene>
    <name evidence="3" type="ORF">CFBP498_44010</name>
    <name evidence="4" type="ORF">R4K57_06345</name>
</gene>
<reference evidence="4 6" key="2">
    <citation type="submission" date="2023-10" db="EMBL/GenBank/DDBJ databases">
        <title>A new tool for lettuce pathogen research.</title>
        <authorList>
            <person name="Horton K.N."/>
            <person name="Cseke L.J."/>
            <person name="Badiwe M."/>
            <person name="Tesfaye D."/>
            <person name="Klein A."/>
            <person name="Su J."/>
            <person name="Potnis N."/>
            <person name="Gassmann W."/>
        </authorList>
    </citation>
    <scope>NUCLEOTIDE SEQUENCE [LARGE SCALE GENOMIC DNA]</scope>
    <source>
        <strain evidence="4 6">JSKH1901</strain>
    </source>
</reference>
<evidence type="ECO:0000259" key="2">
    <source>
        <dbReference type="Pfam" id="PF13476"/>
    </source>
</evidence>
<dbReference type="EMBL" id="LR828257">
    <property type="protein sequence ID" value="CAD0360003.1"/>
    <property type="molecule type" value="Genomic_DNA"/>
</dbReference>
<evidence type="ECO:0000313" key="4">
    <source>
        <dbReference type="EMBL" id="MDV7248041.1"/>
    </source>
</evidence>
<dbReference type="InterPro" id="IPR051396">
    <property type="entry name" value="Bact_Antivir_Def_Nuclease"/>
</dbReference>
<dbReference type="GO" id="GO:0005524">
    <property type="term" value="F:ATP binding"/>
    <property type="evidence" value="ECO:0007669"/>
    <property type="project" value="InterPro"/>
</dbReference>
<feature type="domain" description="Rad50/SbcC-type AAA" evidence="2">
    <location>
        <begin position="8"/>
        <end position="57"/>
    </location>
</feature>
<dbReference type="InterPro" id="IPR038729">
    <property type="entry name" value="Rad50/SbcC_AAA"/>
</dbReference>
<keyword evidence="5" id="KW-1185">Reference proteome</keyword>